<dbReference type="GO" id="GO:0000166">
    <property type="term" value="F:nucleotide binding"/>
    <property type="evidence" value="ECO:0007669"/>
    <property type="project" value="UniProtKB-KW"/>
</dbReference>
<dbReference type="InterPro" id="IPR004843">
    <property type="entry name" value="Calcineurin-like_PHP"/>
</dbReference>
<dbReference type="EMBL" id="LNNH01000023">
    <property type="protein sequence ID" value="KWW18135.1"/>
    <property type="molecule type" value="Genomic_DNA"/>
</dbReference>
<proteinExistence type="inferred from homology"/>
<dbReference type="PRINTS" id="PR01607">
    <property type="entry name" value="APYRASEFAMLY"/>
</dbReference>
<dbReference type="GO" id="GO:0008768">
    <property type="term" value="F:UDP-sugar diphosphatase activity"/>
    <property type="evidence" value="ECO:0007669"/>
    <property type="project" value="TreeGrafter"/>
</dbReference>
<dbReference type="SUPFAM" id="SSF56300">
    <property type="entry name" value="Metallo-dependent phosphatases"/>
    <property type="match status" value="1"/>
</dbReference>
<dbReference type="RefSeq" id="WP_061142416.1">
    <property type="nucleotide sequence ID" value="NZ_LNNH01000023.1"/>
</dbReference>
<comment type="caution">
    <text evidence="5">The sequence shown here is derived from an EMBL/GenBank/DDBJ whole genome shotgun (WGS) entry which is preliminary data.</text>
</comment>
<reference evidence="5 6" key="1">
    <citation type="submission" date="2015-11" db="EMBL/GenBank/DDBJ databases">
        <title>Genome Sequence of Bacillus simplex strain VanAntwerpen2.</title>
        <authorList>
            <person name="Couger M.B."/>
        </authorList>
    </citation>
    <scope>NUCLEOTIDE SEQUENCE [LARGE SCALE GENOMIC DNA]</scope>
    <source>
        <strain evidence="5 6">VanAntwerpen02</strain>
    </source>
</reference>
<dbReference type="InterPro" id="IPR008334">
    <property type="entry name" value="5'-Nucleotdase_C"/>
</dbReference>
<dbReference type="InterPro" id="IPR029052">
    <property type="entry name" value="Metallo-depent_PP-like"/>
</dbReference>
<name>A0A109MXU8_9BACI</name>
<dbReference type="Pfam" id="PF00149">
    <property type="entry name" value="Metallophos"/>
    <property type="match status" value="1"/>
</dbReference>
<keyword evidence="2" id="KW-0547">Nucleotide-binding</keyword>
<dbReference type="Gene3D" id="3.90.780.10">
    <property type="entry name" value="5'-Nucleotidase, C-terminal domain"/>
    <property type="match status" value="1"/>
</dbReference>
<evidence type="ECO:0000256" key="2">
    <source>
        <dbReference type="RuleBase" id="RU362119"/>
    </source>
</evidence>
<evidence type="ECO:0000313" key="5">
    <source>
        <dbReference type="EMBL" id="KWW18135.1"/>
    </source>
</evidence>
<protein>
    <submittedName>
        <fullName evidence="5">Bifunctional metallophosphatase/5'-nucleotidase</fullName>
    </submittedName>
</protein>
<dbReference type="CDD" id="cd00845">
    <property type="entry name" value="MPP_UshA_N_like"/>
    <property type="match status" value="1"/>
</dbReference>
<dbReference type="GO" id="GO:0009166">
    <property type="term" value="P:nucleotide catabolic process"/>
    <property type="evidence" value="ECO:0007669"/>
    <property type="project" value="InterPro"/>
</dbReference>
<comment type="similarity">
    <text evidence="2">Belongs to the 5'-nucleotidase family.</text>
</comment>
<dbReference type="InterPro" id="IPR011240">
    <property type="entry name" value="Pesterase_YunD"/>
</dbReference>
<dbReference type="PANTHER" id="PTHR11575">
    <property type="entry name" value="5'-NUCLEOTIDASE-RELATED"/>
    <property type="match status" value="1"/>
</dbReference>
<dbReference type="AlphaFoldDB" id="A0A109MXU8"/>
<dbReference type="PANTHER" id="PTHR11575:SF23">
    <property type="entry name" value="5-NUCLEOTIDASE FAMILY PROTEIN"/>
    <property type="match status" value="1"/>
</dbReference>
<feature type="domain" description="Calcineurin-like phosphoesterase" evidence="3">
    <location>
        <begin position="6"/>
        <end position="205"/>
    </location>
</feature>
<dbReference type="Pfam" id="PF02872">
    <property type="entry name" value="5_nucleotid_C"/>
    <property type="match status" value="1"/>
</dbReference>
<evidence type="ECO:0000259" key="3">
    <source>
        <dbReference type="Pfam" id="PF00149"/>
    </source>
</evidence>
<dbReference type="InterPro" id="IPR036907">
    <property type="entry name" value="5'-Nucleotdase_C_sf"/>
</dbReference>
<accession>A0A109MXU8</accession>
<evidence type="ECO:0000259" key="4">
    <source>
        <dbReference type="Pfam" id="PF02872"/>
    </source>
</evidence>
<dbReference type="Gene3D" id="3.60.21.10">
    <property type="match status" value="1"/>
</dbReference>
<sequence length="461" mass="53340">MSEIIHLYHTNDLHSHFENWPRIEKFLKERRELHQETGEEAIIFDIGDHVDRWHPYTEGTLGKGNIELLNEAGYQYVTIGNNEGITLPHEGLDSLYDHARFKVLAANIYYRNHQRPEWALPYWIHTTAKGTRIALIGLTAFFQKFYSAMDWELTEPFEELKEQLEEIKAKADVIIILSHLGIHDDERMAADFPQIDVILGAHTHHILHQGKLVNDVLLCGAGKYGFYVGQVEMTIDQDKRISKKKAILYDTNDFLELEDERSWVEAMYLAGGETLDEVVVDLPEALENDWFRVSPLTKILGEALREWSKADCTFLNAGLLLDGLLKGPVTKGDIHRICPHPINPCIVEVNGNELKEILMQSRDEEWPDLQVKGFGFRGKIMGVMHYERIEFDEIENGIVKTILIDGEKLRPDASYKLAIPDMFTFGHFFPSIQRSNRKEYLLPEFLRDILAWKLKKIYREA</sequence>
<dbReference type="GO" id="GO:0008253">
    <property type="term" value="F:5'-nucleotidase activity"/>
    <property type="evidence" value="ECO:0007669"/>
    <property type="project" value="TreeGrafter"/>
</dbReference>
<dbReference type="PIRSF" id="PIRSF036361">
    <property type="entry name" value="YunD"/>
    <property type="match status" value="1"/>
</dbReference>
<evidence type="ECO:0000313" key="6">
    <source>
        <dbReference type="Proteomes" id="UP000064189"/>
    </source>
</evidence>
<dbReference type="Proteomes" id="UP000064189">
    <property type="component" value="Unassembled WGS sequence"/>
</dbReference>
<dbReference type="GO" id="GO:0030288">
    <property type="term" value="C:outer membrane-bounded periplasmic space"/>
    <property type="evidence" value="ECO:0007669"/>
    <property type="project" value="TreeGrafter"/>
</dbReference>
<dbReference type="InterPro" id="IPR006179">
    <property type="entry name" value="5_nucleotidase/apyrase"/>
</dbReference>
<gene>
    <name evidence="5" type="ORF">AS888_19965</name>
</gene>
<keyword evidence="1" id="KW-0732">Signal</keyword>
<dbReference type="SUPFAM" id="SSF55816">
    <property type="entry name" value="5'-nucleotidase (syn. UDP-sugar hydrolase), C-terminal domain"/>
    <property type="match status" value="1"/>
</dbReference>
<organism evidence="5 6">
    <name type="scientific">Peribacillus simplex</name>
    <dbReference type="NCBI Taxonomy" id="1478"/>
    <lineage>
        <taxon>Bacteria</taxon>
        <taxon>Bacillati</taxon>
        <taxon>Bacillota</taxon>
        <taxon>Bacilli</taxon>
        <taxon>Bacillales</taxon>
        <taxon>Bacillaceae</taxon>
        <taxon>Peribacillus</taxon>
    </lineage>
</organism>
<keyword evidence="2" id="KW-0378">Hydrolase</keyword>
<evidence type="ECO:0000256" key="1">
    <source>
        <dbReference type="ARBA" id="ARBA00022729"/>
    </source>
</evidence>
<keyword evidence="6" id="KW-1185">Reference proteome</keyword>
<feature type="domain" description="5'-Nucleotidase C-terminal" evidence="4">
    <location>
        <begin position="286"/>
        <end position="422"/>
    </location>
</feature>